<dbReference type="Pfam" id="PF14942">
    <property type="entry name" value="Muted"/>
    <property type="match status" value="1"/>
</dbReference>
<dbReference type="PANTHER" id="PTHR31394:SF1">
    <property type="entry name" value="TRANSMEMBRANE PROTEIN 199"/>
    <property type="match status" value="1"/>
</dbReference>
<sequence>MSQTYVSSQLECTKIYVAISACSDIWFRLFDHRPFLSGEIKQFVKDFEESRGDQEVARLFDALEWATDVRDSQVDHALGSLPNLEKINTLLDIANQNCNTVLEHEQDYSVNKDGPWLHELLSTAELELPQPYVPPRNPVLEARCQRLRAQIAEQEYKKMTKNVDNSRVHHPEDTIQYQLNIINRQLIAVFQFVVSVATGFTFGFYGIQLMTGDLDFGFRLLLGVICSLIIALAEIYFLAKKLAEDMDFPDMPKSKVD</sequence>
<keyword evidence="7 8" id="KW-0472">Membrane</keyword>
<accession>A0A6H5HC46</accession>
<dbReference type="EMBL" id="CADCXU010027785">
    <property type="protein sequence ID" value="CAB0014408.1"/>
    <property type="molecule type" value="Genomic_DNA"/>
</dbReference>
<dbReference type="Pfam" id="PF11712">
    <property type="entry name" value="Vma12"/>
    <property type="match status" value="1"/>
</dbReference>
<dbReference type="PANTHER" id="PTHR31394">
    <property type="entry name" value="TRANSMEMBRANE PROTEIN 199"/>
    <property type="match status" value="1"/>
</dbReference>
<evidence type="ECO:0000256" key="2">
    <source>
        <dbReference type="ARBA" id="ARBA00010754"/>
    </source>
</evidence>
<dbReference type="OrthoDB" id="19981at2759"/>
<dbReference type="GO" id="GO:0070072">
    <property type="term" value="P:vacuolar proton-transporting V-type ATPase complex assembly"/>
    <property type="evidence" value="ECO:0007669"/>
    <property type="project" value="InterPro"/>
</dbReference>
<evidence type="ECO:0000256" key="3">
    <source>
        <dbReference type="ARBA" id="ARBA00019580"/>
    </source>
</evidence>
<name>A0A6H5HC46_9HEMI</name>
<evidence type="ECO:0000313" key="9">
    <source>
        <dbReference type="EMBL" id="CAB0014408.1"/>
    </source>
</evidence>
<dbReference type="AlphaFoldDB" id="A0A6H5HC46"/>
<organism evidence="9 10">
    <name type="scientific">Nesidiocoris tenuis</name>
    <dbReference type="NCBI Taxonomy" id="355587"/>
    <lineage>
        <taxon>Eukaryota</taxon>
        <taxon>Metazoa</taxon>
        <taxon>Ecdysozoa</taxon>
        <taxon>Arthropoda</taxon>
        <taxon>Hexapoda</taxon>
        <taxon>Insecta</taxon>
        <taxon>Pterygota</taxon>
        <taxon>Neoptera</taxon>
        <taxon>Paraneoptera</taxon>
        <taxon>Hemiptera</taxon>
        <taxon>Heteroptera</taxon>
        <taxon>Panheteroptera</taxon>
        <taxon>Cimicomorpha</taxon>
        <taxon>Miridae</taxon>
        <taxon>Dicyphina</taxon>
        <taxon>Nesidiocoris</taxon>
    </lineage>
</organism>
<dbReference type="GO" id="GO:0030133">
    <property type="term" value="C:transport vesicle"/>
    <property type="evidence" value="ECO:0007669"/>
    <property type="project" value="InterPro"/>
</dbReference>
<proteinExistence type="inferred from homology"/>
<reference evidence="9 10" key="1">
    <citation type="submission" date="2020-02" db="EMBL/GenBank/DDBJ databases">
        <authorList>
            <person name="Ferguson B K."/>
        </authorList>
    </citation>
    <scope>NUCLEOTIDE SEQUENCE [LARGE SCALE GENOMIC DNA]</scope>
</reference>
<dbReference type="GO" id="GO:0005789">
    <property type="term" value="C:endoplasmic reticulum membrane"/>
    <property type="evidence" value="ECO:0007669"/>
    <property type="project" value="UniProtKB-SubCell"/>
</dbReference>
<comment type="subcellular location">
    <subcellularLocation>
        <location evidence="1">Endoplasmic reticulum membrane</location>
        <topology evidence="1">Multi-pass membrane protein</topology>
    </subcellularLocation>
</comment>
<feature type="transmembrane region" description="Helical" evidence="8">
    <location>
        <begin position="186"/>
        <end position="208"/>
    </location>
</feature>
<dbReference type="InterPro" id="IPR021013">
    <property type="entry name" value="ATPase_Vma12"/>
</dbReference>
<evidence type="ECO:0000256" key="7">
    <source>
        <dbReference type="ARBA" id="ARBA00023136"/>
    </source>
</evidence>
<evidence type="ECO:0000256" key="1">
    <source>
        <dbReference type="ARBA" id="ARBA00004477"/>
    </source>
</evidence>
<feature type="transmembrane region" description="Helical" evidence="8">
    <location>
        <begin position="220"/>
        <end position="239"/>
    </location>
</feature>
<comment type="similarity">
    <text evidence="2">Belongs to the BLOC1S5 family.</text>
</comment>
<dbReference type="GO" id="GO:0031083">
    <property type="term" value="C:BLOC-1 complex"/>
    <property type="evidence" value="ECO:0007669"/>
    <property type="project" value="InterPro"/>
</dbReference>
<evidence type="ECO:0000256" key="5">
    <source>
        <dbReference type="ARBA" id="ARBA00022824"/>
    </source>
</evidence>
<dbReference type="InterPro" id="IPR017243">
    <property type="entry name" value="Bloc1s5"/>
</dbReference>
<keyword evidence="5" id="KW-0256">Endoplasmic reticulum</keyword>
<gene>
    <name evidence="9" type="ORF">NTEN_LOCUS18839</name>
</gene>
<protein>
    <recommendedName>
        <fullName evidence="3">Biogenesis of lysosome-related organelles complex 1 subunit 5</fullName>
    </recommendedName>
</protein>
<evidence type="ECO:0000256" key="8">
    <source>
        <dbReference type="SAM" id="Phobius"/>
    </source>
</evidence>
<keyword evidence="4 8" id="KW-0812">Transmembrane</keyword>
<evidence type="ECO:0000313" key="10">
    <source>
        <dbReference type="Proteomes" id="UP000479000"/>
    </source>
</evidence>
<evidence type="ECO:0000256" key="6">
    <source>
        <dbReference type="ARBA" id="ARBA00022989"/>
    </source>
</evidence>
<keyword evidence="10" id="KW-1185">Reference proteome</keyword>
<keyword evidence="6 8" id="KW-1133">Transmembrane helix</keyword>
<evidence type="ECO:0000256" key="4">
    <source>
        <dbReference type="ARBA" id="ARBA00022692"/>
    </source>
</evidence>
<dbReference type="Proteomes" id="UP000479000">
    <property type="component" value="Unassembled WGS sequence"/>
</dbReference>